<name>A0ACB6RED0_9PLEO</name>
<evidence type="ECO:0000313" key="2">
    <source>
        <dbReference type="Proteomes" id="UP000799755"/>
    </source>
</evidence>
<dbReference type="EMBL" id="MU003492">
    <property type="protein sequence ID" value="KAF2477556.1"/>
    <property type="molecule type" value="Genomic_DNA"/>
</dbReference>
<keyword evidence="2" id="KW-1185">Reference proteome</keyword>
<evidence type="ECO:0000313" key="1">
    <source>
        <dbReference type="EMBL" id="KAF2477556.1"/>
    </source>
</evidence>
<organism evidence="1 2">
    <name type="scientific">Lindgomyces ingoldianus</name>
    <dbReference type="NCBI Taxonomy" id="673940"/>
    <lineage>
        <taxon>Eukaryota</taxon>
        <taxon>Fungi</taxon>
        <taxon>Dikarya</taxon>
        <taxon>Ascomycota</taxon>
        <taxon>Pezizomycotina</taxon>
        <taxon>Dothideomycetes</taxon>
        <taxon>Pleosporomycetidae</taxon>
        <taxon>Pleosporales</taxon>
        <taxon>Lindgomycetaceae</taxon>
        <taxon>Lindgomyces</taxon>
    </lineage>
</organism>
<accession>A0ACB6RED0</accession>
<dbReference type="Proteomes" id="UP000799755">
    <property type="component" value="Unassembled WGS sequence"/>
</dbReference>
<reference evidence="1" key="1">
    <citation type="journal article" date="2020" name="Stud. Mycol.">
        <title>101 Dothideomycetes genomes: a test case for predicting lifestyles and emergence of pathogens.</title>
        <authorList>
            <person name="Haridas S."/>
            <person name="Albert R."/>
            <person name="Binder M."/>
            <person name="Bloem J."/>
            <person name="Labutti K."/>
            <person name="Salamov A."/>
            <person name="Andreopoulos B."/>
            <person name="Baker S."/>
            <person name="Barry K."/>
            <person name="Bills G."/>
            <person name="Bluhm B."/>
            <person name="Cannon C."/>
            <person name="Castanera R."/>
            <person name="Culley D."/>
            <person name="Daum C."/>
            <person name="Ezra D."/>
            <person name="Gonzalez J."/>
            <person name="Henrissat B."/>
            <person name="Kuo A."/>
            <person name="Liang C."/>
            <person name="Lipzen A."/>
            <person name="Lutzoni F."/>
            <person name="Magnuson J."/>
            <person name="Mondo S."/>
            <person name="Nolan M."/>
            <person name="Ohm R."/>
            <person name="Pangilinan J."/>
            <person name="Park H.-J."/>
            <person name="Ramirez L."/>
            <person name="Alfaro M."/>
            <person name="Sun H."/>
            <person name="Tritt A."/>
            <person name="Yoshinaga Y."/>
            <person name="Zwiers L.-H."/>
            <person name="Turgeon B."/>
            <person name="Goodwin S."/>
            <person name="Spatafora J."/>
            <person name="Crous P."/>
            <person name="Grigoriev I."/>
        </authorList>
    </citation>
    <scope>NUCLEOTIDE SEQUENCE</scope>
    <source>
        <strain evidence="1">ATCC 200398</strain>
    </source>
</reference>
<comment type="caution">
    <text evidence="1">The sequence shown here is derived from an EMBL/GenBank/DDBJ whole genome shotgun (WGS) entry which is preliminary data.</text>
</comment>
<protein>
    <submittedName>
        <fullName evidence="1">Uncharacterized protein</fullName>
    </submittedName>
</protein>
<sequence length="453" mass="51647">MALNSCALFTNLNIECIYLACFSSQHITKRPTRALLSCNISALSHELRAQNNDTTRSSKTFNRPLRTSTLRIETSEKDEQSQILQGLRTCTGSIISSQSNLFQGLEQLRSLLDTANAGVLGLKFSAILPASNADALAEIFGLNFKASSNQYLELGQQATTNYAILDHDRIAELYSGGPREGDTHAKDLSPVLGNAPIPRLEDSTAAMTSRFKQHWLVEWKIGEGGSLKLESHFSISVNFRPSQAISRFPGVSMFYSSARNQQTTTPYTILYYHDRRFSRRSSYVFSNGNKPEMSRQRRQYRAARIEIFLLSIGPSIDQCILQVFRDIPTYLLIAEMVRYWLEEWRKELLSNFAGLRELDGYSREDSQFVANALLDDLIKMMDSFLSIAAAEDTWRVLFYFWPKSLMRPSHEVRSVIEHCLRRGLSPNRRYGKANWPLLFRAIFEMAQQKREGI</sequence>
<proteinExistence type="predicted"/>
<gene>
    <name evidence="1" type="ORF">BDR25DRAFT_347894</name>
</gene>